<evidence type="ECO:0000256" key="1">
    <source>
        <dbReference type="ARBA" id="ARBA00010884"/>
    </source>
</evidence>
<name>A0A7Y9TEY4_9BACT</name>
<dbReference type="GO" id="GO:0047372">
    <property type="term" value="F:monoacylglycerol lipase activity"/>
    <property type="evidence" value="ECO:0007669"/>
    <property type="project" value="TreeGrafter"/>
</dbReference>
<dbReference type="PANTHER" id="PTHR10794:SF63">
    <property type="entry name" value="ALPHA_BETA HYDROLASE 1, ISOFORM A"/>
    <property type="match status" value="1"/>
</dbReference>
<dbReference type="GO" id="GO:0034338">
    <property type="term" value="F:short-chain carboxylesterase activity"/>
    <property type="evidence" value="ECO:0007669"/>
    <property type="project" value="TreeGrafter"/>
</dbReference>
<comment type="caution">
    <text evidence="4">The sequence shown here is derived from an EMBL/GenBank/DDBJ whole genome shotgun (WGS) entry which is preliminary data.</text>
</comment>
<evidence type="ECO:0000259" key="3">
    <source>
        <dbReference type="Pfam" id="PF00561"/>
    </source>
</evidence>
<reference evidence="4 5" key="1">
    <citation type="submission" date="2020-07" db="EMBL/GenBank/DDBJ databases">
        <title>Genomic Encyclopedia of Type Strains, Phase IV (KMG-V): Genome sequencing to study the core and pangenomes of soil and plant-associated prokaryotes.</title>
        <authorList>
            <person name="Whitman W."/>
        </authorList>
    </citation>
    <scope>NUCLEOTIDE SEQUENCE [LARGE SCALE GENOMIC DNA]</scope>
    <source>
        <strain evidence="4 5">X4EP2</strain>
    </source>
</reference>
<dbReference type="Proteomes" id="UP000589520">
    <property type="component" value="Unassembled WGS sequence"/>
</dbReference>
<dbReference type="EMBL" id="JACCCW010000001">
    <property type="protein sequence ID" value="NYF78176.1"/>
    <property type="molecule type" value="Genomic_DNA"/>
</dbReference>
<dbReference type="SUPFAM" id="SSF53474">
    <property type="entry name" value="alpha/beta-Hydrolases"/>
    <property type="match status" value="1"/>
</dbReference>
<organism evidence="4 5">
    <name type="scientific">Granulicella arctica</name>
    <dbReference type="NCBI Taxonomy" id="940613"/>
    <lineage>
        <taxon>Bacteria</taxon>
        <taxon>Pseudomonadati</taxon>
        <taxon>Acidobacteriota</taxon>
        <taxon>Terriglobia</taxon>
        <taxon>Terriglobales</taxon>
        <taxon>Acidobacteriaceae</taxon>
        <taxon>Granulicella</taxon>
    </lineage>
</organism>
<proteinExistence type="inferred from homology"/>
<dbReference type="PIRSF" id="PIRSF005211">
    <property type="entry name" value="Ab_hydro_YheT"/>
    <property type="match status" value="1"/>
</dbReference>
<dbReference type="InterPro" id="IPR050960">
    <property type="entry name" value="AB_hydrolase_4_sf"/>
</dbReference>
<feature type="active site" description="Charge relay system" evidence="2">
    <location>
        <position position="282"/>
    </location>
</feature>
<protein>
    <recommendedName>
        <fullName evidence="3">AB hydrolase-1 domain-containing protein</fullName>
    </recommendedName>
</protein>
<dbReference type="Gene3D" id="3.40.50.1820">
    <property type="entry name" value="alpha/beta hydrolase"/>
    <property type="match status" value="1"/>
</dbReference>
<evidence type="ECO:0000313" key="5">
    <source>
        <dbReference type="Proteomes" id="UP000589520"/>
    </source>
</evidence>
<dbReference type="RefSeq" id="WP_179487382.1">
    <property type="nucleotide sequence ID" value="NZ_JACCCW010000001.1"/>
</dbReference>
<feature type="domain" description="AB hydrolase-1" evidence="3">
    <location>
        <begin position="78"/>
        <end position="315"/>
    </location>
</feature>
<dbReference type="AlphaFoldDB" id="A0A7Y9TEY4"/>
<feature type="active site" description="Charge relay system" evidence="2">
    <location>
        <position position="311"/>
    </location>
</feature>
<gene>
    <name evidence="4" type="ORF">HDF17_000463</name>
</gene>
<dbReference type="Pfam" id="PF00561">
    <property type="entry name" value="Abhydrolase_1"/>
    <property type="match status" value="1"/>
</dbReference>
<dbReference type="InterPro" id="IPR012020">
    <property type="entry name" value="ABHD4"/>
</dbReference>
<evidence type="ECO:0000256" key="2">
    <source>
        <dbReference type="PIRSR" id="PIRSR005211-1"/>
    </source>
</evidence>
<sequence>MSTAIQLHLSPFNPRRLLTNGHLQTILGNYLPRPNTLPPSEPELVEVSPATDGQIASQVLCHCHWQPADVRSAAPTAIIVHGLEGSSNSQYVVGNANKLWQAGGNIIRMNMRNCGGTEKLSHTLYHSGLSGDVLAVMQHFVATRHLESVSLIGYSMGGNLVLKLAGDLGTSAPLQLHSVIGVSPAVDLGPSADALHRPSNRLYEWKFLRALLQRFRRKAALFPRVYDASRADYIRSLREFDDQVTSLYSGFSNADDYYHRAAAARVLDRIAVPTLILHALDDPFVIITPATRAKITANPNITYIESAHGGHCAFLAPPNPTTRDDGYWAETTLLRFLFANA</sequence>
<dbReference type="InterPro" id="IPR029058">
    <property type="entry name" value="AB_hydrolase_fold"/>
</dbReference>
<dbReference type="InterPro" id="IPR000073">
    <property type="entry name" value="AB_hydrolase_1"/>
</dbReference>
<keyword evidence="5" id="KW-1185">Reference proteome</keyword>
<feature type="active site" description="Charge relay system" evidence="2">
    <location>
        <position position="155"/>
    </location>
</feature>
<comment type="similarity">
    <text evidence="1">Belongs to the AB hydrolase superfamily. AB hydrolase 4 family.</text>
</comment>
<accession>A0A7Y9TEY4</accession>
<evidence type="ECO:0000313" key="4">
    <source>
        <dbReference type="EMBL" id="NYF78176.1"/>
    </source>
</evidence>
<dbReference type="PANTHER" id="PTHR10794">
    <property type="entry name" value="ABHYDROLASE DOMAIN-CONTAINING PROTEIN"/>
    <property type="match status" value="1"/>
</dbReference>